<evidence type="ECO:0000313" key="2">
    <source>
        <dbReference type="EMBL" id="HBK53504.1"/>
    </source>
</evidence>
<evidence type="ECO:0000256" key="1">
    <source>
        <dbReference type="SAM" id="Phobius"/>
    </source>
</evidence>
<keyword evidence="1" id="KW-0812">Transmembrane</keyword>
<feature type="transmembrane region" description="Helical" evidence="1">
    <location>
        <begin position="188"/>
        <end position="207"/>
    </location>
</feature>
<sequence>AKKAMLYGIGISLVGSIPFFFSVSFLLWEVSLIACALVSGGAVASWGCFLKSWTPKNERIKTCADVLIYSNIMMIFINLMAIYLSPFIGLGLSMLALILAGLFTALLPVTKEQIAEVSDAKVSLSLKEPMLFLILFVVIITINSGLMYQVFNPAFEHLTWLTSWYWAVPYIVALIIMRNLPTKVKRSYFLYVGMAMIMTSFIAFMLLDRSAVSYFVVDTLMLGACGIFDLFWWSIIGEMLEHSDQPVKIFGIGLSANVFGVLLGGLLGSSITSLNVSSASVTVIALTVICITLAILPPLNNQLMLLLKSR</sequence>
<comment type="caution">
    <text evidence="2">The sequence shown here is derived from an EMBL/GenBank/DDBJ whole genome shotgun (WGS) entry which is preliminary data.</text>
</comment>
<name>A0A354YWC6_9FIRM</name>
<feature type="transmembrane region" description="Helical" evidence="1">
    <location>
        <begin position="90"/>
        <end position="109"/>
    </location>
</feature>
<dbReference type="SUPFAM" id="SSF103473">
    <property type="entry name" value="MFS general substrate transporter"/>
    <property type="match status" value="1"/>
</dbReference>
<keyword evidence="1" id="KW-1133">Transmembrane helix</keyword>
<feature type="transmembrane region" description="Helical" evidence="1">
    <location>
        <begin position="279"/>
        <end position="300"/>
    </location>
</feature>
<dbReference type="InterPro" id="IPR036259">
    <property type="entry name" value="MFS_trans_sf"/>
</dbReference>
<dbReference type="AlphaFoldDB" id="A0A354YWC6"/>
<feature type="transmembrane region" description="Helical" evidence="1">
    <location>
        <begin position="213"/>
        <end position="235"/>
    </location>
</feature>
<gene>
    <name evidence="2" type="ORF">DDZ44_06185</name>
</gene>
<protein>
    <submittedName>
        <fullName evidence="2">Helix-turn-helix transcriptional regulator</fullName>
    </submittedName>
</protein>
<proteinExistence type="predicted"/>
<feature type="non-terminal residue" evidence="2">
    <location>
        <position position="1"/>
    </location>
</feature>
<feature type="transmembrane region" description="Helical" evidence="1">
    <location>
        <begin position="247"/>
        <end position="267"/>
    </location>
</feature>
<evidence type="ECO:0000313" key="3">
    <source>
        <dbReference type="Proteomes" id="UP000263273"/>
    </source>
</evidence>
<accession>A0A354YWC6</accession>
<feature type="transmembrane region" description="Helical" evidence="1">
    <location>
        <begin position="157"/>
        <end position="176"/>
    </location>
</feature>
<feature type="transmembrane region" description="Helical" evidence="1">
    <location>
        <begin position="31"/>
        <end position="50"/>
    </location>
</feature>
<reference evidence="2 3" key="1">
    <citation type="journal article" date="2018" name="Nat. Biotechnol.">
        <title>A standardized bacterial taxonomy based on genome phylogeny substantially revises the tree of life.</title>
        <authorList>
            <person name="Parks D.H."/>
            <person name="Chuvochina M."/>
            <person name="Waite D.W."/>
            <person name="Rinke C."/>
            <person name="Skarshewski A."/>
            <person name="Chaumeil P.A."/>
            <person name="Hugenholtz P."/>
        </authorList>
    </citation>
    <scope>NUCLEOTIDE SEQUENCE [LARGE SCALE GENOMIC DNA]</scope>
    <source>
        <strain evidence="2">UBA10948</strain>
    </source>
</reference>
<organism evidence="2 3">
    <name type="scientific">Syntrophomonas wolfei</name>
    <dbReference type="NCBI Taxonomy" id="863"/>
    <lineage>
        <taxon>Bacteria</taxon>
        <taxon>Bacillati</taxon>
        <taxon>Bacillota</taxon>
        <taxon>Clostridia</taxon>
        <taxon>Eubacteriales</taxon>
        <taxon>Syntrophomonadaceae</taxon>
        <taxon>Syntrophomonas</taxon>
    </lineage>
</organism>
<keyword evidence="1" id="KW-0472">Membrane</keyword>
<dbReference type="Proteomes" id="UP000263273">
    <property type="component" value="Unassembled WGS sequence"/>
</dbReference>
<feature type="transmembrane region" description="Helical" evidence="1">
    <location>
        <begin position="62"/>
        <end position="84"/>
    </location>
</feature>
<dbReference type="Gene3D" id="1.20.1250.20">
    <property type="entry name" value="MFS general substrate transporter like domains"/>
    <property type="match status" value="1"/>
</dbReference>
<feature type="transmembrane region" description="Helical" evidence="1">
    <location>
        <begin position="130"/>
        <end position="151"/>
    </location>
</feature>
<feature type="non-terminal residue" evidence="2">
    <location>
        <position position="310"/>
    </location>
</feature>
<dbReference type="EMBL" id="DNZF01000138">
    <property type="protein sequence ID" value="HBK53504.1"/>
    <property type="molecule type" value="Genomic_DNA"/>
</dbReference>
<feature type="transmembrane region" description="Helical" evidence="1">
    <location>
        <begin position="7"/>
        <end position="25"/>
    </location>
</feature>